<dbReference type="AlphaFoldDB" id="A0A4Y7SX82"/>
<keyword evidence="4" id="KW-1185">Reference proteome</keyword>
<feature type="region of interest" description="Disordered" evidence="1">
    <location>
        <begin position="196"/>
        <end position="225"/>
    </location>
</feature>
<organism evidence="3 4">
    <name type="scientific">Coprinellus micaceus</name>
    <name type="common">Glistening ink-cap mushroom</name>
    <name type="synonym">Coprinus micaceus</name>
    <dbReference type="NCBI Taxonomy" id="71717"/>
    <lineage>
        <taxon>Eukaryota</taxon>
        <taxon>Fungi</taxon>
        <taxon>Dikarya</taxon>
        <taxon>Basidiomycota</taxon>
        <taxon>Agaricomycotina</taxon>
        <taxon>Agaricomycetes</taxon>
        <taxon>Agaricomycetidae</taxon>
        <taxon>Agaricales</taxon>
        <taxon>Agaricineae</taxon>
        <taxon>Psathyrellaceae</taxon>
        <taxon>Coprinellus</taxon>
    </lineage>
</organism>
<protein>
    <submittedName>
        <fullName evidence="3">Uncharacterized protein</fullName>
    </submittedName>
</protein>
<name>A0A4Y7SX82_COPMI</name>
<evidence type="ECO:0000256" key="1">
    <source>
        <dbReference type="SAM" id="MobiDB-lite"/>
    </source>
</evidence>
<keyword evidence="2" id="KW-1133">Transmembrane helix</keyword>
<reference evidence="3 4" key="1">
    <citation type="journal article" date="2019" name="Nat. Ecol. Evol.">
        <title>Megaphylogeny resolves global patterns of mushroom evolution.</title>
        <authorList>
            <person name="Varga T."/>
            <person name="Krizsan K."/>
            <person name="Foldi C."/>
            <person name="Dima B."/>
            <person name="Sanchez-Garcia M."/>
            <person name="Sanchez-Ramirez S."/>
            <person name="Szollosi G.J."/>
            <person name="Szarkandi J.G."/>
            <person name="Papp V."/>
            <person name="Albert L."/>
            <person name="Andreopoulos W."/>
            <person name="Angelini C."/>
            <person name="Antonin V."/>
            <person name="Barry K.W."/>
            <person name="Bougher N.L."/>
            <person name="Buchanan P."/>
            <person name="Buyck B."/>
            <person name="Bense V."/>
            <person name="Catcheside P."/>
            <person name="Chovatia M."/>
            <person name="Cooper J."/>
            <person name="Damon W."/>
            <person name="Desjardin D."/>
            <person name="Finy P."/>
            <person name="Geml J."/>
            <person name="Haridas S."/>
            <person name="Hughes K."/>
            <person name="Justo A."/>
            <person name="Karasinski D."/>
            <person name="Kautmanova I."/>
            <person name="Kiss B."/>
            <person name="Kocsube S."/>
            <person name="Kotiranta H."/>
            <person name="LaButti K.M."/>
            <person name="Lechner B.E."/>
            <person name="Liimatainen K."/>
            <person name="Lipzen A."/>
            <person name="Lukacs Z."/>
            <person name="Mihaltcheva S."/>
            <person name="Morgado L.N."/>
            <person name="Niskanen T."/>
            <person name="Noordeloos M.E."/>
            <person name="Ohm R.A."/>
            <person name="Ortiz-Santana B."/>
            <person name="Ovrebo C."/>
            <person name="Racz N."/>
            <person name="Riley R."/>
            <person name="Savchenko A."/>
            <person name="Shiryaev A."/>
            <person name="Soop K."/>
            <person name="Spirin V."/>
            <person name="Szebenyi C."/>
            <person name="Tomsovsky M."/>
            <person name="Tulloss R.E."/>
            <person name="Uehling J."/>
            <person name="Grigoriev I.V."/>
            <person name="Vagvolgyi C."/>
            <person name="Papp T."/>
            <person name="Martin F.M."/>
            <person name="Miettinen O."/>
            <person name="Hibbett D.S."/>
            <person name="Nagy L.G."/>
        </authorList>
    </citation>
    <scope>NUCLEOTIDE SEQUENCE [LARGE SCALE GENOMIC DNA]</scope>
    <source>
        <strain evidence="3 4">FP101781</strain>
    </source>
</reference>
<keyword evidence="2" id="KW-0812">Transmembrane</keyword>
<evidence type="ECO:0000313" key="4">
    <source>
        <dbReference type="Proteomes" id="UP000298030"/>
    </source>
</evidence>
<sequence>MSFSTNPNALSLLPSISIIHARTLHHRPRAFPSWSHSAHLQCLRDTKHRRHFPAPEWDRDRFIPISTCCIEPQTTPTPVPEIHPPDVNVSTPPSTHRPPTRSCILRGKVTETNHALVHVHSEFNGRFLGAVHALGAVSSVWVVIRREAKNGCVSRTLYVPVPPMASYFALLLIAMPTGMVGAVVVVWPPSRRRGGLINGARKRRSDGWDGRWGNGSSSTDAGARR</sequence>
<proteinExistence type="predicted"/>
<keyword evidence="2" id="KW-0472">Membrane</keyword>
<feature type="compositionally biased region" description="Polar residues" evidence="1">
    <location>
        <begin position="214"/>
        <end position="225"/>
    </location>
</feature>
<dbReference type="EMBL" id="QPFP01000053">
    <property type="protein sequence ID" value="TEB25849.1"/>
    <property type="molecule type" value="Genomic_DNA"/>
</dbReference>
<feature type="region of interest" description="Disordered" evidence="1">
    <location>
        <begin position="75"/>
        <end position="100"/>
    </location>
</feature>
<feature type="transmembrane region" description="Helical" evidence="2">
    <location>
        <begin position="164"/>
        <end position="187"/>
    </location>
</feature>
<evidence type="ECO:0000313" key="3">
    <source>
        <dbReference type="EMBL" id="TEB25849.1"/>
    </source>
</evidence>
<gene>
    <name evidence="3" type="ORF">FA13DRAFT_1132892</name>
</gene>
<dbReference type="Proteomes" id="UP000298030">
    <property type="component" value="Unassembled WGS sequence"/>
</dbReference>
<comment type="caution">
    <text evidence="3">The sequence shown here is derived from an EMBL/GenBank/DDBJ whole genome shotgun (WGS) entry which is preliminary data.</text>
</comment>
<evidence type="ECO:0000256" key="2">
    <source>
        <dbReference type="SAM" id="Phobius"/>
    </source>
</evidence>
<accession>A0A4Y7SX82</accession>